<feature type="non-terminal residue" evidence="1">
    <location>
        <position position="1"/>
    </location>
</feature>
<accession>X1A0H7</accession>
<name>X1A0H7_9ZZZZ</name>
<organism evidence="1">
    <name type="scientific">marine sediment metagenome</name>
    <dbReference type="NCBI Taxonomy" id="412755"/>
    <lineage>
        <taxon>unclassified sequences</taxon>
        <taxon>metagenomes</taxon>
        <taxon>ecological metagenomes</taxon>
    </lineage>
</organism>
<comment type="caution">
    <text evidence="1">The sequence shown here is derived from an EMBL/GenBank/DDBJ whole genome shotgun (WGS) entry which is preliminary data.</text>
</comment>
<evidence type="ECO:0000313" key="1">
    <source>
        <dbReference type="EMBL" id="GAG75595.1"/>
    </source>
</evidence>
<gene>
    <name evidence="1" type="ORF">S01H4_34951</name>
</gene>
<dbReference type="AlphaFoldDB" id="X1A0H7"/>
<proteinExistence type="predicted"/>
<protein>
    <submittedName>
        <fullName evidence="1">Uncharacterized protein</fullName>
    </submittedName>
</protein>
<reference evidence="1" key="1">
    <citation type="journal article" date="2014" name="Front. Microbiol.">
        <title>High frequency of phylogenetically diverse reductive dehalogenase-homologous genes in deep subseafloor sedimentary metagenomes.</title>
        <authorList>
            <person name="Kawai M."/>
            <person name="Futagami T."/>
            <person name="Toyoda A."/>
            <person name="Takaki Y."/>
            <person name="Nishi S."/>
            <person name="Hori S."/>
            <person name="Arai W."/>
            <person name="Tsubouchi T."/>
            <person name="Morono Y."/>
            <person name="Uchiyama I."/>
            <person name="Ito T."/>
            <person name="Fujiyama A."/>
            <person name="Inagaki F."/>
            <person name="Takami H."/>
        </authorList>
    </citation>
    <scope>NUCLEOTIDE SEQUENCE</scope>
    <source>
        <strain evidence="1">Expedition CK06-06</strain>
    </source>
</reference>
<dbReference type="EMBL" id="BART01018527">
    <property type="protein sequence ID" value="GAG75595.1"/>
    <property type="molecule type" value="Genomic_DNA"/>
</dbReference>
<sequence>SSPQSAALKGAHISHQTIQRSLEQLRRIKGL</sequence>